<feature type="domain" description="Chorismate-utilising enzyme C-terminal" evidence="11">
    <location>
        <begin position="702"/>
        <end position="808"/>
    </location>
</feature>
<evidence type="ECO:0000256" key="4">
    <source>
        <dbReference type="ARBA" id="ARBA00013139"/>
    </source>
</evidence>
<evidence type="ECO:0000313" key="13">
    <source>
        <dbReference type="EMBL" id="POS87880.1"/>
    </source>
</evidence>
<evidence type="ECO:0000256" key="5">
    <source>
        <dbReference type="ARBA" id="ARBA00022679"/>
    </source>
</evidence>
<organism evidence="13 14">
    <name type="scientific">Erysiphe pulchra</name>
    <dbReference type="NCBI Taxonomy" id="225359"/>
    <lineage>
        <taxon>Eukaryota</taxon>
        <taxon>Fungi</taxon>
        <taxon>Dikarya</taxon>
        <taxon>Ascomycota</taxon>
        <taxon>Pezizomycotina</taxon>
        <taxon>Leotiomycetes</taxon>
        <taxon>Erysiphales</taxon>
        <taxon>Erysiphaceae</taxon>
        <taxon>Erysiphe</taxon>
    </lineage>
</organism>
<name>A0A2S4Q0S7_9PEZI</name>
<dbReference type="Pfam" id="PF00425">
    <property type="entry name" value="Chorismate_bind"/>
    <property type="match status" value="2"/>
</dbReference>
<dbReference type="InterPro" id="IPR006221">
    <property type="entry name" value="TrpG/PapA_dom"/>
</dbReference>
<dbReference type="GO" id="GO:0008153">
    <property type="term" value="P:4-aminobenzoate biosynthetic process"/>
    <property type="evidence" value="ECO:0007669"/>
    <property type="project" value="TreeGrafter"/>
</dbReference>
<sequence length="818" mass="91402">MLNKPLILFIDAYDSFSNNIISLLETTLNVSVRTVKIDNPVLLASKNALYKELRNYVAVVCGPGPGSAENVEDVGLMKHIWNLSSEEMLPVLGICLGFQSLCFEFGGRIKRLKGPQHGIVRNVTHIGGFGDKKSIFHEVGDIYATLYQSLCVDIGHDAMSREDLKKKKWQPTDQCPDLLPLAWVEDDLSDPNNSGIKDEKILVGIQHIHNPFWALQYHPESICTNNESRRLIQNWFKHASDWNQRRGRKCVISKDLLQGHLAIHRPLSDKSVQLESVPHCSTYHIINEGSIPVTKCFTREIKLPIGMSIPEIVERVQDIDAEHILLESSNAAQSSAVQGRFSIIGLDIGRCTRIEYKIGQNSFKIVTPQADSANSMIKVQSEQSFEDVWSYIASQLRMLKDSIGNVESPFWGGFIGYTTYELGLERIGLNSDSRQSKMSTRPDLCFVWVNSSIVVDHANNQIYIQKLAPQADKNNVDHWIENIAQKVNSKLVLSPPTIIKNVNDNFLNSQSKLILHPDESEYQSKVLNCQTQIQAGLSYELCLTDQTIINLQGPDPSWNIYKQLRLSQPAPFASYFRLGPATFISASPELFLKWDENGQCELRPMKGTVKKSSIVTSLTDAAALLHIPKEKAENLMIVDLARHDLHGICGSGNVTVPRLMVIEEYASVFQMISQISGKIQPPLKENNISTLDKKSASGAEIRGYYTGLDVLATSLPPGSMTGAPKKRSCQILREIEGKERGLYSGVVGYVDIRGRGSWSVNIRCLFKWDDEMTVTKSGETTWKYHIGAGGAVTTLSTALEEKEEMLAKLEGILRIFKD</sequence>
<dbReference type="NCBIfam" id="TIGR01823">
    <property type="entry name" value="PabB-fungal"/>
    <property type="match status" value="1"/>
</dbReference>
<feature type="domain" description="Glutamine amidotransferase" evidence="10">
    <location>
        <begin position="198"/>
        <end position="232"/>
    </location>
</feature>
<dbReference type="PROSITE" id="PS51273">
    <property type="entry name" value="GATASE_TYPE_1"/>
    <property type="match status" value="1"/>
</dbReference>
<dbReference type="Pfam" id="PF04715">
    <property type="entry name" value="Anth_synt_I_N"/>
    <property type="match status" value="1"/>
</dbReference>
<feature type="domain" description="Anthranilate synthase component I N-terminal" evidence="12">
    <location>
        <begin position="311"/>
        <end position="464"/>
    </location>
</feature>
<keyword evidence="6" id="KW-0289">Folate biosynthesis</keyword>
<dbReference type="SUPFAM" id="SSF56322">
    <property type="entry name" value="ADC synthase"/>
    <property type="match status" value="1"/>
</dbReference>
<evidence type="ECO:0000256" key="7">
    <source>
        <dbReference type="ARBA" id="ARBA00022962"/>
    </source>
</evidence>
<dbReference type="InterPro" id="IPR006805">
    <property type="entry name" value="Anth_synth_I_N"/>
</dbReference>
<evidence type="ECO:0000256" key="6">
    <source>
        <dbReference type="ARBA" id="ARBA00022909"/>
    </source>
</evidence>
<evidence type="ECO:0000256" key="1">
    <source>
        <dbReference type="ARBA" id="ARBA00001000"/>
    </source>
</evidence>
<dbReference type="InterPro" id="IPR019999">
    <property type="entry name" value="Anth_synth_I-like"/>
</dbReference>
<evidence type="ECO:0000256" key="2">
    <source>
        <dbReference type="ARBA" id="ARBA00005009"/>
    </source>
</evidence>
<proteinExistence type="inferred from homology"/>
<accession>A0A2S4Q0S7</accession>
<dbReference type="PANTHER" id="PTHR11236:SF18">
    <property type="entry name" value="AMINODEOXYCHORISMATE SYNTHASE"/>
    <property type="match status" value="1"/>
</dbReference>
<dbReference type="InterPro" id="IPR017926">
    <property type="entry name" value="GATASE"/>
</dbReference>
<dbReference type="OrthoDB" id="64220at2759"/>
<dbReference type="GO" id="GO:0046654">
    <property type="term" value="P:tetrahydrofolate biosynthetic process"/>
    <property type="evidence" value="ECO:0007669"/>
    <property type="project" value="UniProtKB-UniPathway"/>
</dbReference>
<dbReference type="Proteomes" id="UP000237438">
    <property type="component" value="Unassembled WGS sequence"/>
</dbReference>
<evidence type="ECO:0000259" key="12">
    <source>
        <dbReference type="Pfam" id="PF04715"/>
    </source>
</evidence>
<dbReference type="PRINTS" id="PR00097">
    <property type="entry name" value="ANTSNTHASEII"/>
</dbReference>
<evidence type="ECO:0000259" key="11">
    <source>
        <dbReference type="Pfam" id="PF00425"/>
    </source>
</evidence>
<dbReference type="Gene3D" id="3.40.50.880">
    <property type="match status" value="1"/>
</dbReference>
<feature type="domain" description="Chorismate-utilising enzyme C-terminal" evidence="11">
    <location>
        <begin position="519"/>
        <end position="685"/>
    </location>
</feature>
<dbReference type="GO" id="GO:0005737">
    <property type="term" value="C:cytoplasm"/>
    <property type="evidence" value="ECO:0007669"/>
    <property type="project" value="TreeGrafter"/>
</dbReference>
<dbReference type="InterPro" id="IPR029062">
    <property type="entry name" value="Class_I_gatase-like"/>
</dbReference>
<dbReference type="AlphaFoldDB" id="A0A2S4Q0S7"/>
<dbReference type="UniPathway" id="UPA00077">
    <property type="reaction ID" value="UER00149"/>
</dbReference>
<dbReference type="PANTHER" id="PTHR11236">
    <property type="entry name" value="AMINOBENZOATE/ANTHRANILATE SYNTHASE"/>
    <property type="match status" value="1"/>
</dbReference>
<reference evidence="13 14" key="1">
    <citation type="submission" date="2017-10" db="EMBL/GenBank/DDBJ databases">
        <title>Development of genomic resources for the powdery mildew, Erysiphe pulchra.</title>
        <authorList>
            <person name="Wadl P.A."/>
            <person name="Mack B.M."/>
            <person name="Moore G."/>
            <person name="Beltz S.B."/>
        </authorList>
    </citation>
    <scope>NUCLEOTIDE SEQUENCE [LARGE SCALE GENOMIC DNA]</scope>
    <source>
        <strain evidence="13">Cflorida</strain>
    </source>
</reference>
<comment type="similarity">
    <text evidence="3">In the C-terminal section; belongs to the anthranilate synthase component I family.</text>
</comment>
<dbReference type="Pfam" id="PF00117">
    <property type="entry name" value="GATase"/>
    <property type="match status" value="2"/>
</dbReference>
<evidence type="ECO:0000259" key="10">
    <source>
        <dbReference type="Pfam" id="PF00117"/>
    </source>
</evidence>
<gene>
    <name evidence="13" type="ORF">EPUL_000578</name>
</gene>
<comment type="caution">
    <text evidence="13">The sequence shown here is derived from an EMBL/GenBank/DDBJ whole genome shotgun (WGS) entry which is preliminary data.</text>
</comment>
<keyword evidence="14" id="KW-1185">Reference proteome</keyword>
<dbReference type="InterPro" id="IPR015890">
    <property type="entry name" value="Chorismate_C"/>
</dbReference>
<dbReference type="InterPro" id="IPR005801">
    <property type="entry name" value="ADC_synthase"/>
</dbReference>
<keyword evidence="7" id="KW-0315">Glutamine amidotransferase</keyword>
<dbReference type="Gene3D" id="3.60.120.10">
    <property type="entry name" value="Anthranilate synthase"/>
    <property type="match status" value="1"/>
</dbReference>
<feature type="domain" description="Glutamine amidotransferase" evidence="10">
    <location>
        <begin position="9"/>
        <end position="158"/>
    </location>
</feature>
<keyword evidence="5" id="KW-0808">Transferase</keyword>
<evidence type="ECO:0000256" key="3">
    <source>
        <dbReference type="ARBA" id="ARBA00005970"/>
    </source>
</evidence>
<dbReference type="EC" id="2.6.1.85" evidence="4"/>
<dbReference type="CDD" id="cd01743">
    <property type="entry name" value="GATase1_Anthranilate_Synthase"/>
    <property type="match status" value="1"/>
</dbReference>
<protein>
    <recommendedName>
        <fullName evidence="4">aminodeoxychorismate synthase</fullName>
        <ecNumber evidence="4">2.6.1.85</ecNumber>
    </recommendedName>
    <alternativeName>
        <fullName evidence="8">Para-aminobenzoate synthase</fullName>
    </alternativeName>
    <alternativeName>
        <fullName evidence="9">p-aminobenzoic acid synthase</fullName>
    </alternativeName>
</protein>
<dbReference type="EMBL" id="PEDP01000058">
    <property type="protein sequence ID" value="POS87880.1"/>
    <property type="molecule type" value="Genomic_DNA"/>
</dbReference>
<dbReference type="STRING" id="225359.A0A2S4Q0S7"/>
<comment type="catalytic activity">
    <reaction evidence="1">
        <text>chorismate + L-glutamine = 4-amino-4-deoxychorismate + L-glutamate</text>
        <dbReference type="Rhea" id="RHEA:11672"/>
        <dbReference type="ChEBI" id="CHEBI:29748"/>
        <dbReference type="ChEBI" id="CHEBI:29985"/>
        <dbReference type="ChEBI" id="CHEBI:58359"/>
        <dbReference type="ChEBI" id="CHEBI:58406"/>
        <dbReference type="EC" id="2.6.1.85"/>
    </reaction>
</comment>
<dbReference type="GO" id="GO:0046656">
    <property type="term" value="P:folic acid biosynthetic process"/>
    <property type="evidence" value="ECO:0007669"/>
    <property type="project" value="UniProtKB-KW"/>
</dbReference>
<evidence type="ECO:0000256" key="8">
    <source>
        <dbReference type="ARBA" id="ARBA00031329"/>
    </source>
</evidence>
<evidence type="ECO:0000313" key="14">
    <source>
        <dbReference type="Proteomes" id="UP000237438"/>
    </source>
</evidence>
<evidence type="ECO:0000256" key="9">
    <source>
        <dbReference type="ARBA" id="ARBA00031904"/>
    </source>
</evidence>
<dbReference type="SUPFAM" id="SSF52317">
    <property type="entry name" value="Class I glutamine amidotransferase-like"/>
    <property type="match status" value="1"/>
</dbReference>
<dbReference type="InterPro" id="IPR010117">
    <property type="entry name" value="PabB_fungal"/>
</dbReference>
<comment type="pathway">
    <text evidence="2">Cofactor biosynthesis; tetrahydrofolate biosynthesis; 4-aminobenzoate from chorismate: step 1/2.</text>
</comment>
<dbReference type="GO" id="GO:0046820">
    <property type="term" value="F:4-amino-4-deoxychorismate synthase activity"/>
    <property type="evidence" value="ECO:0007669"/>
    <property type="project" value="UniProtKB-EC"/>
</dbReference>
<dbReference type="GO" id="GO:0000162">
    <property type="term" value="P:L-tryptophan biosynthetic process"/>
    <property type="evidence" value="ECO:0007669"/>
    <property type="project" value="TreeGrafter"/>
</dbReference>